<feature type="compositionally biased region" description="Polar residues" evidence="1">
    <location>
        <begin position="661"/>
        <end position="677"/>
    </location>
</feature>
<dbReference type="Pfam" id="PF08546">
    <property type="entry name" value="ApbA_C"/>
    <property type="match status" value="1"/>
</dbReference>
<feature type="compositionally biased region" description="Polar residues" evidence="1">
    <location>
        <begin position="549"/>
        <end position="565"/>
    </location>
</feature>
<evidence type="ECO:0000256" key="1">
    <source>
        <dbReference type="SAM" id="MobiDB-lite"/>
    </source>
</evidence>
<evidence type="ECO:0000313" key="4">
    <source>
        <dbReference type="EMBL" id="KAK6533243.1"/>
    </source>
</evidence>
<feature type="region of interest" description="Disordered" evidence="1">
    <location>
        <begin position="610"/>
        <end position="677"/>
    </location>
</feature>
<dbReference type="EMBL" id="JAVHJO010000011">
    <property type="protein sequence ID" value="KAK6533243.1"/>
    <property type="molecule type" value="Genomic_DNA"/>
</dbReference>
<dbReference type="InterPro" id="IPR013332">
    <property type="entry name" value="KPR_N"/>
</dbReference>
<dbReference type="Gene3D" id="3.40.50.720">
    <property type="entry name" value="NAD(P)-binding Rossmann-like Domain"/>
    <property type="match status" value="1"/>
</dbReference>
<evidence type="ECO:0008006" key="6">
    <source>
        <dbReference type="Google" id="ProtNLM"/>
    </source>
</evidence>
<accession>A0AAV9X190</accession>
<feature type="domain" description="Ketopantoate reductase N-terminal" evidence="2">
    <location>
        <begin position="8"/>
        <end position="163"/>
    </location>
</feature>
<feature type="region of interest" description="Disordered" evidence="1">
    <location>
        <begin position="337"/>
        <end position="417"/>
    </location>
</feature>
<feature type="compositionally biased region" description="Acidic residues" evidence="1">
    <location>
        <begin position="506"/>
        <end position="517"/>
    </location>
</feature>
<dbReference type="InterPro" id="IPR051402">
    <property type="entry name" value="KPR-Related"/>
</dbReference>
<reference evidence="4 5" key="1">
    <citation type="submission" date="2019-10" db="EMBL/GenBank/DDBJ databases">
        <authorList>
            <person name="Palmer J.M."/>
        </authorList>
    </citation>
    <scope>NUCLEOTIDE SEQUENCE [LARGE SCALE GENOMIC DNA]</scope>
    <source>
        <strain evidence="4 5">TWF694</strain>
    </source>
</reference>
<keyword evidence="5" id="KW-1185">Reference proteome</keyword>
<dbReference type="PANTHER" id="PTHR21708">
    <property type="entry name" value="PROBABLE 2-DEHYDROPANTOATE 2-REDUCTASE"/>
    <property type="match status" value="1"/>
</dbReference>
<dbReference type="FunFam" id="3.40.50.720:FF:000424">
    <property type="entry name" value="Meiotically up-regulated gene 72 protein"/>
    <property type="match status" value="1"/>
</dbReference>
<dbReference type="FunFam" id="1.10.1040.10:FF:000017">
    <property type="entry name" value="2-dehydropantoate 2-reductase"/>
    <property type="match status" value="1"/>
</dbReference>
<dbReference type="InterPro" id="IPR008927">
    <property type="entry name" value="6-PGluconate_DH-like_C_sf"/>
</dbReference>
<dbReference type="GO" id="GO:0005737">
    <property type="term" value="C:cytoplasm"/>
    <property type="evidence" value="ECO:0007669"/>
    <property type="project" value="TreeGrafter"/>
</dbReference>
<dbReference type="Gene3D" id="1.10.1040.10">
    <property type="entry name" value="N-(1-d-carboxylethyl)-l-norvaline Dehydrogenase, domain 2"/>
    <property type="match status" value="1"/>
</dbReference>
<protein>
    <recommendedName>
        <fullName evidence="6">2-dehydropantoate 2-reductase</fullName>
    </recommendedName>
</protein>
<evidence type="ECO:0000259" key="3">
    <source>
        <dbReference type="Pfam" id="PF08546"/>
    </source>
</evidence>
<evidence type="ECO:0000313" key="5">
    <source>
        <dbReference type="Proteomes" id="UP001365542"/>
    </source>
</evidence>
<feature type="compositionally biased region" description="Low complexity" evidence="1">
    <location>
        <begin position="404"/>
        <end position="414"/>
    </location>
</feature>
<dbReference type="SUPFAM" id="SSF48179">
    <property type="entry name" value="6-phosphogluconate dehydrogenase C-terminal domain-like"/>
    <property type="match status" value="1"/>
</dbReference>
<name>A0AAV9X190_9PEZI</name>
<sequence length="677" mass="74222">MSSSRLRILSVGGNAVSAFLSWRLQATNACDVTLVWRSGFENVSQYGISFRSKLYGNERFKPRAVVRTPEEAAGPPGFDYVLLCVKALPDVYDLAAVIESVVTPQLTCIIVNTTNAIGVESYLETRFPTNVVLSLCSGVNINQLAASDFEHLESSEIWVGSTNQNPNIPTSVQSDMAEALALTLQSGNVDCQVSSNILQQQWERMMGPIAFHPLSVLTETPDLSALVEIPGMKSLIDSLLDELLLIAHAQGCSFPRDFKQRTIESTSRMAIQSTMYQDFASRRPMEVEVFLGSPIKMAKSASITAPQLQTLYPLLCHLNTINQLKLPGVHLSGARDRQSIGFEGPSPVLPNGTKSSLVPMTETNSSSLATRPISNQKGIHHSKRPPSSLNGRGISNGDPGKPHSNGNGNYGSRRNSFDNDLEEFGHIVMYGDMLHTDDTDDLVLAGSEDRSPAVHDSHHRPNHLSIREREFQLRQRELALKEQELALQRNSRPGNRRKGPRSSNYDYEDDDDDDDEYFNQSHGGPGSGSYINPDNIDMMSVTSRRNRRLPNTNSLRGNFSSNQAHRMSYHGASGSARGRNKDRASTTLISDFPTPHSSLADDPLLNYSSNRYPTLQSSRANSLTTSRLDEYTGSGGSSGHPPLPSRRASATPPYNSGFPPISSTASKPIHKLNSSHN</sequence>
<dbReference type="AlphaFoldDB" id="A0AAV9X190"/>
<dbReference type="Proteomes" id="UP001365542">
    <property type="component" value="Unassembled WGS sequence"/>
</dbReference>
<evidence type="ECO:0000259" key="2">
    <source>
        <dbReference type="Pfam" id="PF02558"/>
    </source>
</evidence>
<dbReference type="PANTHER" id="PTHR21708:SF25">
    <property type="entry name" value="PROTEIN PAM1-RELATED"/>
    <property type="match status" value="1"/>
</dbReference>
<gene>
    <name evidence="4" type="ORF">TWF694_002198</name>
</gene>
<comment type="caution">
    <text evidence="4">The sequence shown here is derived from an EMBL/GenBank/DDBJ whole genome shotgun (WGS) entry which is preliminary data.</text>
</comment>
<feature type="region of interest" description="Disordered" evidence="1">
    <location>
        <begin position="485"/>
        <end position="582"/>
    </location>
</feature>
<feature type="compositionally biased region" description="Polar residues" evidence="1">
    <location>
        <begin position="352"/>
        <end position="377"/>
    </location>
</feature>
<feature type="domain" description="Ketopantoate reductase C-terminal" evidence="3">
    <location>
        <begin position="196"/>
        <end position="315"/>
    </location>
</feature>
<dbReference type="Pfam" id="PF02558">
    <property type="entry name" value="ApbA"/>
    <property type="match status" value="1"/>
</dbReference>
<proteinExistence type="predicted"/>
<organism evidence="4 5">
    <name type="scientific">Orbilia ellipsospora</name>
    <dbReference type="NCBI Taxonomy" id="2528407"/>
    <lineage>
        <taxon>Eukaryota</taxon>
        <taxon>Fungi</taxon>
        <taxon>Dikarya</taxon>
        <taxon>Ascomycota</taxon>
        <taxon>Pezizomycotina</taxon>
        <taxon>Orbiliomycetes</taxon>
        <taxon>Orbiliales</taxon>
        <taxon>Orbiliaceae</taxon>
        <taxon>Orbilia</taxon>
    </lineage>
</organism>
<feature type="compositionally biased region" description="Polar residues" evidence="1">
    <location>
        <begin position="610"/>
        <end position="626"/>
    </location>
</feature>
<dbReference type="InterPro" id="IPR013328">
    <property type="entry name" value="6PGD_dom2"/>
</dbReference>
<dbReference type="InterPro" id="IPR013752">
    <property type="entry name" value="KPA_reductase"/>
</dbReference>